<evidence type="ECO:0000256" key="1">
    <source>
        <dbReference type="PROSITE-ProRule" id="PRU01373"/>
    </source>
</evidence>
<feature type="active site" description="Proton donor/acceptor" evidence="1">
    <location>
        <position position="176"/>
    </location>
</feature>
<dbReference type="PANTHER" id="PTHR30582">
    <property type="entry name" value="L,D-TRANSPEPTIDASE"/>
    <property type="match status" value="1"/>
</dbReference>
<feature type="transmembrane region" description="Helical" evidence="3">
    <location>
        <begin position="20"/>
        <end position="41"/>
    </location>
</feature>
<dbReference type="PROSITE" id="PS52029">
    <property type="entry name" value="LD_TPASE"/>
    <property type="match status" value="1"/>
</dbReference>
<dbReference type="Pfam" id="PF03734">
    <property type="entry name" value="YkuD"/>
    <property type="match status" value="1"/>
</dbReference>
<keyword evidence="1" id="KW-0573">Peptidoglycan synthesis</keyword>
<keyword evidence="1" id="KW-0133">Cell shape</keyword>
<dbReference type="Proteomes" id="UP000683575">
    <property type="component" value="Chromosome"/>
</dbReference>
<organism evidence="5 6">
    <name type="scientific">Nocardioides panacis</name>
    <dbReference type="NCBI Taxonomy" id="2849501"/>
    <lineage>
        <taxon>Bacteria</taxon>
        <taxon>Bacillati</taxon>
        <taxon>Actinomycetota</taxon>
        <taxon>Actinomycetes</taxon>
        <taxon>Propionibacteriales</taxon>
        <taxon>Nocardioidaceae</taxon>
        <taxon>Nocardioides</taxon>
    </lineage>
</organism>
<dbReference type="PANTHER" id="PTHR30582:SF2">
    <property type="entry name" value="L,D-TRANSPEPTIDASE YCIB-RELATED"/>
    <property type="match status" value="1"/>
</dbReference>
<keyword evidence="1" id="KW-0961">Cell wall biogenesis/degradation</keyword>
<evidence type="ECO:0000259" key="4">
    <source>
        <dbReference type="PROSITE" id="PS52029"/>
    </source>
</evidence>
<dbReference type="GO" id="GO:0008360">
    <property type="term" value="P:regulation of cell shape"/>
    <property type="evidence" value="ECO:0007669"/>
    <property type="project" value="UniProtKB-UniRule"/>
</dbReference>
<reference evidence="5" key="1">
    <citation type="submission" date="2021-06" db="EMBL/GenBank/DDBJ databases">
        <title>Complete genome sequence of Nocardioides sp. G188.</title>
        <authorList>
            <person name="Im W.-T."/>
        </authorList>
    </citation>
    <scope>NUCLEOTIDE SEQUENCE</scope>
    <source>
        <strain evidence="5">G188</strain>
    </source>
</reference>
<dbReference type="GO" id="GO:0071555">
    <property type="term" value="P:cell wall organization"/>
    <property type="evidence" value="ECO:0007669"/>
    <property type="project" value="UniProtKB-UniRule"/>
</dbReference>
<keyword evidence="3" id="KW-1133">Transmembrane helix</keyword>
<keyword evidence="3" id="KW-0812">Transmembrane</keyword>
<dbReference type="EMBL" id="CP077062">
    <property type="protein sequence ID" value="QWZ08571.1"/>
    <property type="molecule type" value="Genomic_DNA"/>
</dbReference>
<feature type="domain" description="L,D-TPase catalytic" evidence="4">
    <location>
        <begin position="102"/>
        <end position="224"/>
    </location>
</feature>
<dbReference type="InterPro" id="IPR050979">
    <property type="entry name" value="LD-transpeptidase"/>
</dbReference>
<comment type="pathway">
    <text evidence="1">Cell wall biogenesis; peptidoglycan biosynthesis.</text>
</comment>
<name>A0A975Y0K7_9ACTN</name>
<keyword evidence="6" id="KW-1185">Reference proteome</keyword>
<dbReference type="GO" id="GO:0071972">
    <property type="term" value="F:peptidoglycan L,D-transpeptidase activity"/>
    <property type="evidence" value="ECO:0007669"/>
    <property type="project" value="TreeGrafter"/>
</dbReference>
<dbReference type="GO" id="GO:0016740">
    <property type="term" value="F:transferase activity"/>
    <property type="evidence" value="ECO:0007669"/>
    <property type="project" value="InterPro"/>
</dbReference>
<keyword evidence="3" id="KW-0472">Membrane</keyword>
<evidence type="ECO:0000313" key="5">
    <source>
        <dbReference type="EMBL" id="QWZ08571.1"/>
    </source>
</evidence>
<gene>
    <name evidence="5" type="ORF">KRR39_01465</name>
</gene>
<feature type="region of interest" description="Disordered" evidence="2">
    <location>
        <begin position="57"/>
        <end position="87"/>
    </location>
</feature>
<dbReference type="AlphaFoldDB" id="A0A975Y0K7"/>
<protein>
    <submittedName>
        <fullName evidence="5">L,D-transpeptidase</fullName>
    </submittedName>
</protein>
<feature type="active site" description="Nucleophile" evidence="1">
    <location>
        <position position="200"/>
    </location>
</feature>
<sequence>MGRLRDGHGGPSARPRYKRLGAAAGALAVTLVAVLGGMGVLPSEQGTAVAAAGLPGRQQVQPDGKPAAATRDEAVPGAGARGEQATAKVPVPTLPVNSGSGRRIVFAMGEQRVWLVGGSDDVRRTYLVSGSVTDNLHPGSYSVYSKSLHAIGVDDSGTMRYMVRFTQGDNAAIGFHDIPVLDHALVQGRDDLGTPQSHGCIRQWRPDAKALWDFAPVGTPVVVVA</sequence>
<dbReference type="GO" id="GO:0018104">
    <property type="term" value="P:peptidoglycan-protein cross-linking"/>
    <property type="evidence" value="ECO:0007669"/>
    <property type="project" value="TreeGrafter"/>
</dbReference>
<accession>A0A975Y0K7</accession>
<evidence type="ECO:0000313" key="6">
    <source>
        <dbReference type="Proteomes" id="UP000683575"/>
    </source>
</evidence>
<proteinExistence type="predicted"/>
<evidence type="ECO:0000256" key="2">
    <source>
        <dbReference type="SAM" id="MobiDB-lite"/>
    </source>
</evidence>
<dbReference type="GO" id="GO:0005576">
    <property type="term" value="C:extracellular region"/>
    <property type="evidence" value="ECO:0007669"/>
    <property type="project" value="TreeGrafter"/>
</dbReference>
<evidence type="ECO:0000256" key="3">
    <source>
        <dbReference type="SAM" id="Phobius"/>
    </source>
</evidence>
<dbReference type="CDD" id="cd16913">
    <property type="entry name" value="YkuD_like"/>
    <property type="match status" value="1"/>
</dbReference>
<dbReference type="RefSeq" id="WP_216940080.1">
    <property type="nucleotide sequence ID" value="NZ_CP077062.1"/>
</dbReference>
<dbReference type="KEGG" id="nps:KRR39_01465"/>
<dbReference type="InterPro" id="IPR005490">
    <property type="entry name" value="LD_TPept_cat_dom"/>
</dbReference>